<keyword evidence="6 12" id="KW-0479">Metal-binding</keyword>
<evidence type="ECO:0000256" key="7">
    <source>
        <dbReference type="ARBA" id="ARBA00022771"/>
    </source>
</evidence>
<dbReference type="FunFam" id="3.90.580.10:FF:000001">
    <property type="entry name" value="DNA primase"/>
    <property type="match status" value="1"/>
</dbReference>
<comment type="function">
    <text evidence="12 13">RNA polymerase that catalyzes the synthesis of short RNA molecules used as primers for DNA polymerase during DNA replication.</text>
</comment>
<dbReference type="InterPro" id="IPR050219">
    <property type="entry name" value="DnaG_primase"/>
</dbReference>
<comment type="cofactor">
    <cofactor evidence="12 13 14">
        <name>Zn(2+)</name>
        <dbReference type="ChEBI" id="CHEBI:29105"/>
    </cofactor>
    <text evidence="12 13 14">Binds 1 zinc ion per monomer.</text>
</comment>
<evidence type="ECO:0000256" key="2">
    <source>
        <dbReference type="ARBA" id="ARBA00022515"/>
    </source>
</evidence>
<dbReference type="InterPro" id="IPR034151">
    <property type="entry name" value="TOPRIM_DnaG_bac"/>
</dbReference>
<dbReference type="SMART" id="SM00493">
    <property type="entry name" value="TOPRIM"/>
    <property type="match status" value="1"/>
</dbReference>
<dbReference type="NCBIfam" id="TIGR01391">
    <property type="entry name" value="dnaG"/>
    <property type="match status" value="1"/>
</dbReference>
<dbReference type="SUPFAM" id="SSF57783">
    <property type="entry name" value="Zinc beta-ribbon"/>
    <property type="match status" value="1"/>
</dbReference>
<evidence type="ECO:0000256" key="12">
    <source>
        <dbReference type="HAMAP-Rule" id="MF_00974"/>
    </source>
</evidence>
<evidence type="ECO:0000256" key="8">
    <source>
        <dbReference type="ARBA" id="ARBA00022833"/>
    </source>
</evidence>
<keyword evidence="5 12" id="KW-0235">DNA replication</keyword>
<feature type="zinc finger region" description="CHC2-type" evidence="12 14">
    <location>
        <begin position="39"/>
        <end position="63"/>
    </location>
</feature>
<dbReference type="Gene3D" id="1.10.860.10">
    <property type="entry name" value="DNAb Helicase, Chain A"/>
    <property type="match status" value="1"/>
</dbReference>
<name>A0A556PTM3_9BACI</name>
<dbReference type="GO" id="GO:0003899">
    <property type="term" value="F:DNA-directed RNA polymerase activity"/>
    <property type="evidence" value="ECO:0007669"/>
    <property type="project" value="UniProtKB-UniRule"/>
</dbReference>
<dbReference type="Pfam" id="PF13155">
    <property type="entry name" value="Toprim_2"/>
    <property type="match status" value="1"/>
</dbReference>
<dbReference type="InterPro" id="IPR013264">
    <property type="entry name" value="DNAG_N"/>
</dbReference>
<dbReference type="EMBL" id="VMHE01000001">
    <property type="protein sequence ID" value="TSJ67734.1"/>
    <property type="molecule type" value="Genomic_DNA"/>
</dbReference>
<dbReference type="AlphaFoldDB" id="A0A556PTM3"/>
<dbReference type="Gene3D" id="3.40.1360.10">
    <property type="match status" value="1"/>
</dbReference>
<evidence type="ECO:0000256" key="4">
    <source>
        <dbReference type="ARBA" id="ARBA00022695"/>
    </source>
</evidence>
<dbReference type="PANTHER" id="PTHR30313:SF2">
    <property type="entry name" value="DNA PRIMASE"/>
    <property type="match status" value="1"/>
</dbReference>
<dbReference type="CDD" id="cd03364">
    <property type="entry name" value="TOPRIM_DnaG_primases"/>
    <property type="match status" value="1"/>
</dbReference>
<reference evidence="16 17" key="1">
    <citation type="submission" date="2019-07" db="EMBL/GenBank/DDBJ databases">
        <title>Allobacillus sp. nov. SKP isolated from shrimp paste of Euphausiacea.</title>
        <authorList>
            <person name="Kanchanasin P."/>
            <person name="Tanasupawat S."/>
            <person name="Shi W."/>
            <person name="Wu L."/>
            <person name="Ma J."/>
        </authorList>
    </citation>
    <scope>NUCLEOTIDE SEQUENCE [LARGE SCALE GENOMIC DNA]</scope>
    <source>
        <strain evidence="16 17">SKP4-8</strain>
    </source>
</reference>
<evidence type="ECO:0000256" key="11">
    <source>
        <dbReference type="ARBA" id="ARBA00023163"/>
    </source>
</evidence>
<dbReference type="Pfam" id="PF10410">
    <property type="entry name" value="DnaB_bind"/>
    <property type="match status" value="1"/>
</dbReference>
<dbReference type="GO" id="GO:0005737">
    <property type="term" value="C:cytoplasm"/>
    <property type="evidence" value="ECO:0007669"/>
    <property type="project" value="TreeGrafter"/>
</dbReference>
<dbReference type="SUPFAM" id="SSF48024">
    <property type="entry name" value="N-terminal domain of DnaB helicase"/>
    <property type="match status" value="1"/>
</dbReference>
<keyword evidence="1 12" id="KW-0240">DNA-directed RNA polymerase</keyword>
<accession>A0A556PTM3</accession>
<dbReference type="HAMAP" id="MF_00974">
    <property type="entry name" value="DNA_primase_DnaG"/>
    <property type="match status" value="1"/>
</dbReference>
<evidence type="ECO:0000259" key="15">
    <source>
        <dbReference type="PROSITE" id="PS50880"/>
    </source>
</evidence>
<evidence type="ECO:0000256" key="3">
    <source>
        <dbReference type="ARBA" id="ARBA00022679"/>
    </source>
</evidence>
<dbReference type="FunFam" id="3.90.980.10:FF:000001">
    <property type="entry name" value="DNA primase"/>
    <property type="match status" value="1"/>
</dbReference>
<gene>
    <name evidence="12" type="primary">dnaG</name>
    <name evidence="16" type="ORF">FPQ13_01320</name>
</gene>
<dbReference type="EC" id="2.7.7.101" evidence="12"/>
<dbReference type="PANTHER" id="PTHR30313">
    <property type="entry name" value="DNA PRIMASE"/>
    <property type="match status" value="1"/>
</dbReference>
<dbReference type="RefSeq" id="WP_144087493.1">
    <property type="nucleotide sequence ID" value="NZ_VMHE01000001.1"/>
</dbReference>
<dbReference type="InterPro" id="IPR002694">
    <property type="entry name" value="Znf_CHC2"/>
</dbReference>
<dbReference type="InterPro" id="IPR006295">
    <property type="entry name" value="DNA_primase_DnaG"/>
</dbReference>
<dbReference type="PROSITE" id="PS50880">
    <property type="entry name" value="TOPRIM"/>
    <property type="match status" value="1"/>
</dbReference>
<sequence length="609" mass="70455">MNKVPEEVIDRLLSTSDIVDVISEYIQLTKKGRNFFGLCPFHGENTPSFSVSQEKQIFHCFGCGKGGNALRFLMEIESIHFTEAIQLLARKSGEEISGEWLIQPQESYYSEEQEGVLQAYDWSAKLFHHVLKHTADGKAGLNYLKKRGFEPDTIEEFQLGYSPDRNEFLAAFLKGKGYELEQLADYGLVQSTNQGSYYDRFKDRVIFPIKNHQGKIIAFGGRAFKEHQEPKYLNSPESKLFHKGRVLYNFHLARKHFQKEKEVILFEGYMDVIKAYQAGVYNAVATLGTSLSETHAKTLKRYVKQAVICFDGDDAGRNASFKSANILRQAGLEVRVAHIPERQDPDEYIDRYGGEYFKQKVLQPAQTYIAFALEYYKKDYNLNLDHDRIAYIEKALDIIATSEYPVERDFHLKELEDTFHLNRETLMDEIEKRTSRIKKSVKVKDKRGGTNVQTGMPRKNEKLYAAHHTAERNLIAHMLRDADFAETVQQRLGSAFNIQEHQVLVTYLYAYYEEGNEPNVSQFVERLPEEQYKQLAIEISLKEINDDLEQNELEDYFLAIEKESDIDQEIRALEIMLKQAERENDPKSAARIGMKMLELRKKSNISKLT</sequence>
<keyword evidence="3 12" id="KW-0808">Transferase</keyword>
<dbReference type="InterPro" id="IPR013173">
    <property type="entry name" value="DNA_primase_DnaG_DnaB-bd_dom"/>
</dbReference>
<keyword evidence="11 12" id="KW-0804">Transcription</keyword>
<dbReference type="Pfam" id="PF01807">
    <property type="entry name" value="Zn_ribbon_DnaG"/>
    <property type="match status" value="1"/>
</dbReference>
<proteinExistence type="inferred from homology"/>
<comment type="caution">
    <text evidence="16">The sequence shown here is derived from an EMBL/GenBank/DDBJ whole genome shotgun (WGS) entry which is preliminary data.</text>
</comment>
<dbReference type="GO" id="GO:0005524">
    <property type="term" value="F:ATP binding"/>
    <property type="evidence" value="ECO:0007669"/>
    <property type="project" value="InterPro"/>
</dbReference>
<dbReference type="InterPro" id="IPR006171">
    <property type="entry name" value="TOPRIM_dom"/>
</dbReference>
<keyword evidence="4 12" id="KW-0548">Nucleotidyltransferase</keyword>
<keyword evidence="17" id="KW-1185">Reference proteome</keyword>
<keyword evidence="9" id="KW-0460">Magnesium</keyword>
<dbReference type="InterPro" id="IPR037068">
    <property type="entry name" value="DNA_primase_core_N_sf"/>
</dbReference>
<dbReference type="GO" id="GO:0006269">
    <property type="term" value="P:DNA replication, synthesis of primer"/>
    <property type="evidence" value="ECO:0007669"/>
    <property type="project" value="UniProtKB-UniRule"/>
</dbReference>
<dbReference type="GO" id="GO:0003677">
    <property type="term" value="F:DNA binding"/>
    <property type="evidence" value="ECO:0007669"/>
    <property type="project" value="UniProtKB-KW"/>
</dbReference>
<evidence type="ECO:0000256" key="6">
    <source>
        <dbReference type="ARBA" id="ARBA00022723"/>
    </source>
</evidence>
<dbReference type="InterPro" id="IPR030846">
    <property type="entry name" value="DnaG_bac"/>
</dbReference>
<keyword evidence="10 12" id="KW-0238">DNA-binding</keyword>
<dbReference type="Gene3D" id="3.90.580.10">
    <property type="entry name" value="Zinc finger, CHC2-type domain"/>
    <property type="match status" value="1"/>
</dbReference>
<comment type="catalytic activity">
    <reaction evidence="12">
        <text>ssDNA + n NTP = ssDNA/pppN(pN)n-1 hybrid + (n-1) diphosphate.</text>
        <dbReference type="EC" id="2.7.7.101"/>
    </reaction>
</comment>
<evidence type="ECO:0000256" key="5">
    <source>
        <dbReference type="ARBA" id="ARBA00022705"/>
    </source>
</evidence>
<keyword evidence="7 12" id="KW-0863">Zinc-finger</keyword>
<protein>
    <recommendedName>
        <fullName evidence="12 13">DNA primase</fullName>
        <ecNumber evidence="12">2.7.7.101</ecNumber>
    </recommendedName>
</protein>
<dbReference type="InterPro" id="IPR019475">
    <property type="entry name" value="DNA_primase_DnaB-bd"/>
</dbReference>
<evidence type="ECO:0000256" key="14">
    <source>
        <dbReference type="PIRSR" id="PIRSR002811-1"/>
    </source>
</evidence>
<evidence type="ECO:0000256" key="9">
    <source>
        <dbReference type="ARBA" id="ARBA00022842"/>
    </source>
</evidence>
<dbReference type="SMART" id="SM00400">
    <property type="entry name" value="ZnF_CHCC"/>
    <property type="match status" value="1"/>
</dbReference>
<dbReference type="InterPro" id="IPR036185">
    <property type="entry name" value="DNA_heli_DnaB-like_N_sf"/>
</dbReference>
<dbReference type="GO" id="GO:1990077">
    <property type="term" value="C:primosome complex"/>
    <property type="evidence" value="ECO:0007669"/>
    <property type="project" value="UniProtKB-KW"/>
</dbReference>
<dbReference type="Proteomes" id="UP000316425">
    <property type="component" value="Unassembled WGS sequence"/>
</dbReference>
<keyword evidence="2 12" id="KW-0639">Primosome</keyword>
<evidence type="ECO:0000313" key="16">
    <source>
        <dbReference type="EMBL" id="TSJ67734.1"/>
    </source>
</evidence>
<evidence type="ECO:0000313" key="17">
    <source>
        <dbReference type="Proteomes" id="UP000316425"/>
    </source>
</evidence>
<dbReference type="SUPFAM" id="SSF56731">
    <property type="entry name" value="DNA primase core"/>
    <property type="match status" value="1"/>
</dbReference>
<comment type="subunit">
    <text evidence="12">Monomer. Interacts with DnaB.</text>
</comment>
<dbReference type="GO" id="GO:0008270">
    <property type="term" value="F:zinc ion binding"/>
    <property type="evidence" value="ECO:0007669"/>
    <property type="project" value="UniProtKB-UniRule"/>
</dbReference>
<dbReference type="Pfam" id="PF08275">
    <property type="entry name" value="DNAG_N"/>
    <property type="match status" value="1"/>
</dbReference>
<dbReference type="OrthoDB" id="9803773at2"/>
<dbReference type="SMART" id="SM00766">
    <property type="entry name" value="DnaG_DnaB_bind"/>
    <property type="match status" value="1"/>
</dbReference>
<feature type="domain" description="Toprim" evidence="15">
    <location>
        <begin position="261"/>
        <end position="340"/>
    </location>
</feature>
<organism evidence="16 17">
    <name type="scientific">Allobacillus salarius</name>
    <dbReference type="NCBI Taxonomy" id="1955272"/>
    <lineage>
        <taxon>Bacteria</taxon>
        <taxon>Bacillati</taxon>
        <taxon>Bacillota</taxon>
        <taxon>Bacilli</taxon>
        <taxon>Bacillales</taxon>
        <taxon>Bacillaceae</taxon>
        <taxon>Allobacillus</taxon>
    </lineage>
</organism>
<dbReference type="InterPro" id="IPR016136">
    <property type="entry name" value="DNA_helicase_N/primase_C"/>
</dbReference>
<evidence type="ECO:0000256" key="10">
    <source>
        <dbReference type="ARBA" id="ARBA00023125"/>
    </source>
</evidence>
<dbReference type="GO" id="GO:0003678">
    <property type="term" value="F:DNA helicase activity"/>
    <property type="evidence" value="ECO:0007669"/>
    <property type="project" value="InterPro"/>
</dbReference>
<comment type="domain">
    <text evidence="12">Contains an N-terminal zinc-binding domain, a central core domain that contains the primase activity, and a C-terminal DnaB-binding domain.</text>
</comment>
<dbReference type="PIRSF" id="PIRSF002811">
    <property type="entry name" value="DnaG"/>
    <property type="match status" value="1"/>
</dbReference>
<evidence type="ECO:0000256" key="1">
    <source>
        <dbReference type="ARBA" id="ARBA00022478"/>
    </source>
</evidence>
<dbReference type="InterPro" id="IPR036977">
    <property type="entry name" value="DNA_primase_Znf_CHC2"/>
</dbReference>
<dbReference type="GO" id="GO:0000428">
    <property type="term" value="C:DNA-directed RNA polymerase complex"/>
    <property type="evidence" value="ECO:0007669"/>
    <property type="project" value="UniProtKB-KW"/>
</dbReference>
<comment type="similarity">
    <text evidence="12 13">Belongs to the DnaG primase family.</text>
</comment>
<dbReference type="Gene3D" id="3.90.980.10">
    <property type="entry name" value="DNA primase, catalytic core, N-terminal domain"/>
    <property type="match status" value="1"/>
</dbReference>
<keyword evidence="8 12" id="KW-0862">Zinc</keyword>
<evidence type="ECO:0000256" key="13">
    <source>
        <dbReference type="PIRNR" id="PIRNR002811"/>
    </source>
</evidence>